<keyword evidence="6" id="KW-1185">Reference proteome</keyword>
<evidence type="ECO:0000256" key="2">
    <source>
        <dbReference type="ARBA" id="ARBA00023125"/>
    </source>
</evidence>
<dbReference type="InterPro" id="IPR036390">
    <property type="entry name" value="WH_DNA-bd_sf"/>
</dbReference>
<dbReference type="SUPFAM" id="SSF48008">
    <property type="entry name" value="GntR ligand-binding domain-like"/>
    <property type="match status" value="1"/>
</dbReference>
<keyword evidence="2" id="KW-0238">DNA-binding</keyword>
<dbReference type="InterPro" id="IPR000524">
    <property type="entry name" value="Tscrpt_reg_HTH_GntR"/>
</dbReference>
<sequence length="234" mass="26055">MDWNEIRVSSSKSMSDKLFDEISRRILSGELPEGYVFPNEAVLCEELRVGRSTIREAYKALELSGYVTRSKKGTFVNSRLDILSATPIKQAFVSADSRDFNEFREVVEVRSAELAAERATKEDIAALQDIIKASKALYDAGHIDDVAAKDMEFHRAISKMSGNKLILSVMVIMTLAWNKGVRRNFFHAMTHNPQIFHDMYSQHEAVVQAIASGDAERAGAAMKAHIGCVTAPLE</sequence>
<dbReference type="PROSITE" id="PS50949">
    <property type="entry name" value="HTH_GNTR"/>
    <property type="match status" value="1"/>
</dbReference>
<reference evidence="5 6" key="1">
    <citation type="submission" date="2018-05" db="EMBL/GenBank/DDBJ databases">
        <title>Complete genome sequence of Megasphaera sp. AJH120T, isolated from the ceca of a chicken.</title>
        <authorList>
            <person name="Maki J."/>
            <person name="Looft T."/>
        </authorList>
    </citation>
    <scope>NUCLEOTIDE SEQUENCE [LARGE SCALE GENOMIC DNA]</scope>
    <source>
        <strain evidence="5 6">AJH120</strain>
    </source>
</reference>
<keyword evidence="1" id="KW-0805">Transcription regulation</keyword>
<keyword evidence="3" id="KW-0804">Transcription</keyword>
<accession>A0A346AX87</accession>
<dbReference type="KEGG" id="meg:DKB62_02225"/>
<dbReference type="AlphaFoldDB" id="A0A346AX87"/>
<evidence type="ECO:0000256" key="1">
    <source>
        <dbReference type="ARBA" id="ARBA00023015"/>
    </source>
</evidence>
<organism evidence="5 6">
    <name type="scientific">Megasphaera stantonii</name>
    <dbReference type="NCBI Taxonomy" id="2144175"/>
    <lineage>
        <taxon>Bacteria</taxon>
        <taxon>Bacillati</taxon>
        <taxon>Bacillota</taxon>
        <taxon>Negativicutes</taxon>
        <taxon>Veillonellales</taxon>
        <taxon>Veillonellaceae</taxon>
        <taxon>Megasphaera</taxon>
    </lineage>
</organism>
<dbReference type="Proteomes" id="UP000254337">
    <property type="component" value="Chromosome"/>
</dbReference>
<protein>
    <submittedName>
        <fullName evidence="5">FadR family transcriptional regulator</fullName>
    </submittedName>
</protein>
<dbReference type="PANTHER" id="PTHR43537">
    <property type="entry name" value="TRANSCRIPTIONAL REGULATOR, GNTR FAMILY"/>
    <property type="match status" value="1"/>
</dbReference>
<dbReference type="InterPro" id="IPR011711">
    <property type="entry name" value="GntR_C"/>
</dbReference>
<dbReference type="Pfam" id="PF00392">
    <property type="entry name" value="GntR"/>
    <property type="match status" value="1"/>
</dbReference>
<dbReference type="OrthoDB" id="9799482at2"/>
<dbReference type="PANTHER" id="PTHR43537:SF44">
    <property type="entry name" value="GNTR FAMILY REGULATORY PROTEIN"/>
    <property type="match status" value="1"/>
</dbReference>
<dbReference type="SMART" id="SM00895">
    <property type="entry name" value="FCD"/>
    <property type="match status" value="1"/>
</dbReference>
<gene>
    <name evidence="5" type="ORF">DKB62_02225</name>
</gene>
<dbReference type="RefSeq" id="WP_107195873.1">
    <property type="nucleotide sequence ID" value="NZ_CAUWMV010000001.1"/>
</dbReference>
<evidence type="ECO:0000313" key="6">
    <source>
        <dbReference type="Proteomes" id="UP000254337"/>
    </source>
</evidence>
<dbReference type="SMART" id="SM00345">
    <property type="entry name" value="HTH_GNTR"/>
    <property type="match status" value="1"/>
</dbReference>
<dbReference type="InterPro" id="IPR036388">
    <property type="entry name" value="WH-like_DNA-bd_sf"/>
</dbReference>
<dbReference type="Gene3D" id="1.20.120.530">
    <property type="entry name" value="GntR ligand-binding domain-like"/>
    <property type="match status" value="1"/>
</dbReference>
<evidence type="ECO:0000256" key="3">
    <source>
        <dbReference type="ARBA" id="ARBA00023163"/>
    </source>
</evidence>
<dbReference type="PRINTS" id="PR00035">
    <property type="entry name" value="HTHGNTR"/>
</dbReference>
<dbReference type="InterPro" id="IPR008920">
    <property type="entry name" value="TF_FadR/GntR_C"/>
</dbReference>
<evidence type="ECO:0000259" key="4">
    <source>
        <dbReference type="PROSITE" id="PS50949"/>
    </source>
</evidence>
<dbReference type="EMBL" id="CP029462">
    <property type="protein sequence ID" value="AXL20480.1"/>
    <property type="molecule type" value="Genomic_DNA"/>
</dbReference>
<evidence type="ECO:0000313" key="5">
    <source>
        <dbReference type="EMBL" id="AXL20480.1"/>
    </source>
</evidence>
<proteinExistence type="predicted"/>
<dbReference type="Gene3D" id="1.10.10.10">
    <property type="entry name" value="Winged helix-like DNA-binding domain superfamily/Winged helix DNA-binding domain"/>
    <property type="match status" value="1"/>
</dbReference>
<feature type="domain" description="HTH gntR-type" evidence="4">
    <location>
        <begin position="12"/>
        <end position="79"/>
    </location>
</feature>
<name>A0A346AX87_9FIRM</name>
<dbReference type="SUPFAM" id="SSF46785">
    <property type="entry name" value="Winged helix' DNA-binding domain"/>
    <property type="match status" value="1"/>
</dbReference>
<dbReference type="Pfam" id="PF07729">
    <property type="entry name" value="FCD"/>
    <property type="match status" value="1"/>
</dbReference>
<dbReference type="GO" id="GO:0003677">
    <property type="term" value="F:DNA binding"/>
    <property type="evidence" value="ECO:0007669"/>
    <property type="project" value="UniProtKB-KW"/>
</dbReference>
<dbReference type="GO" id="GO:0003700">
    <property type="term" value="F:DNA-binding transcription factor activity"/>
    <property type="evidence" value="ECO:0007669"/>
    <property type="project" value="InterPro"/>
</dbReference>
<dbReference type="CDD" id="cd07377">
    <property type="entry name" value="WHTH_GntR"/>
    <property type="match status" value="1"/>
</dbReference>